<dbReference type="SUPFAM" id="SSF46894">
    <property type="entry name" value="C-terminal effector domain of the bipartite response regulators"/>
    <property type="match status" value="1"/>
</dbReference>
<dbReference type="Pfam" id="PF00196">
    <property type="entry name" value="GerE"/>
    <property type="match status" value="1"/>
</dbReference>
<dbReference type="InterPro" id="IPR016032">
    <property type="entry name" value="Sig_transdc_resp-reg_C-effctor"/>
</dbReference>
<dbReference type="GO" id="GO:0005524">
    <property type="term" value="F:ATP binding"/>
    <property type="evidence" value="ECO:0007669"/>
    <property type="project" value="UniProtKB-KW"/>
</dbReference>
<dbReference type="SUPFAM" id="SSF52540">
    <property type="entry name" value="P-loop containing nucleoside triphosphate hydrolases"/>
    <property type="match status" value="1"/>
</dbReference>
<proteinExistence type="predicted"/>
<evidence type="ECO:0000259" key="3">
    <source>
        <dbReference type="PROSITE" id="PS50043"/>
    </source>
</evidence>
<name>A0AAU3ICS7_9ACTN</name>
<keyword evidence="2" id="KW-0067">ATP-binding</keyword>
<accession>A0AAU3ICS7</accession>
<dbReference type="CDD" id="cd06170">
    <property type="entry name" value="LuxR_C_like"/>
    <property type="match status" value="1"/>
</dbReference>
<dbReference type="Gene3D" id="3.40.50.300">
    <property type="entry name" value="P-loop containing nucleotide triphosphate hydrolases"/>
    <property type="match status" value="1"/>
</dbReference>
<sequence>MNGPLSQSAPLDGSESDLVGRQSECALLEQLLDQTASGQGNALVLSGGAGIGKSALLAQACGSATRRNMTVLTALGVEPESQMPFAGLHQLLLPLRRHAHRLEPGQRRALRTAFDAQGTVPDLFSVALATLELLTECAALTPVVAVLDDTQWLDRPSADVLAFVARRVTTDPVLVLTASRTGHPDPLRGSGLREISLHPLESTAAHALLAAGAPQLTDAQRSLILNQSAGNPLALVELPKTLTRYNASAGQPHDLLPLNERLERAFGIRYADLPADSRALLLAASADTSCDLPQLLRAAAIAGGAPVGVPALQPAVDKSLIAPDTLRVQFRHPLIRSAVYARATVAERLAIHAALSVVLETDPDRQVWHRAAATLGTDEDVVSELEALAARARPRGAVTIAVTALERGSDLTAAPARRTSLLLRAAELASELGERTAAAELVRRSDPALMGPEDRGRLALVQEIVAPGEMLDEARIRTLLEAADAARTSGHPDLAADLLWRAASRCWWGNLPPDLRAAVAQAADHLSLPSAAPRTLAILAYALPQTHGDAVLTRMAALTPDRSDPDIMRFLGGAALILGDFHTAASYMSVAADTCRSQGRLALLARTLGAGSWGRIWTGEWDRARSESEEAAALAKETGETFWATSATTNLAMLAALRGEHDLALALAQNAQDSLDITGVRFLLNSIQQVRAVAAIGTGRYEEAFDILRRLFDPAEATFHEMRWWVAPDLADAAAHTGRQEEARTILAGLEPHAGRLSSPMIQMCLQYTRAVLADDDSAELHLGQALAGDPSRWPPYRARLLLARSRWLRRRRRTVESRAPLREARDIFDTLGAPHWSDHTRQLLRSAGESSTQRPPAARDRLSPQELQIATLAATGLTNRQISQRLYLSHRTIGSHLYRIFPKLGITTRTQLADALSSLEPTL</sequence>
<dbReference type="InterPro" id="IPR000792">
    <property type="entry name" value="Tscrpt_reg_LuxR_C"/>
</dbReference>
<dbReference type="InterPro" id="IPR011990">
    <property type="entry name" value="TPR-like_helical_dom_sf"/>
</dbReference>
<reference evidence="4" key="1">
    <citation type="submission" date="2022-10" db="EMBL/GenBank/DDBJ databases">
        <title>The complete genomes of actinobacterial strains from the NBC collection.</title>
        <authorList>
            <person name="Joergensen T.S."/>
            <person name="Alvarez Arevalo M."/>
            <person name="Sterndorff E.B."/>
            <person name="Faurdal D."/>
            <person name="Vuksanovic O."/>
            <person name="Mourched A.-S."/>
            <person name="Charusanti P."/>
            <person name="Shaw S."/>
            <person name="Blin K."/>
            <person name="Weber T."/>
        </authorList>
    </citation>
    <scope>NUCLEOTIDE SEQUENCE</scope>
    <source>
        <strain evidence="4">NBC_01393</strain>
    </source>
</reference>
<dbReference type="Gene3D" id="1.10.10.10">
    <property type="entry name" value="Winged helix-like DNA-binding domain superfamily/Winged helix DNA-binding domain"/>
    <property type="match status" value="1"/>
</dbReference>
<dbReference type="EMBL" id="CP109546">
    <property type="protein sequence ID" value="WTZ14281.1"/>
    <property type="molecule type" value="Genomic_DNA"/>
</dbReference>
<dbReference type="AlphaFoldDB" id="A0AAU3ICS7"/>
<evidence type="ECO:0000256" key="2">
    <source>
        <dbReference type="ARBA" id="ARBA00022840"/>
    </source>
</evidence>
<dbReference type="InterPro" id="IPR041664">
    <property type="entry name" value="AAA_16"/>
</dbReference>
<dbReference type="GO" id="GO:0006355">
    <property type="term" value="P:regulation of DNA-templated transcription"/>
    <property type="evidence" value="ECO:0007669"/>
    <property type="project" value="InterPro"/>
</dbReference>
<dbReference type="PROSITE" id="PS50043">
    <property type="entry name" value="HTH_LUXR_2"/>
    <property type="match status" value="1"/>
</dbReference>
<evidence type="ECO:0000256" key="1">
    <source>
        <dbReference type="ARBA" id="ARBA00022741"/>
    </source>
</evidence>
<feature type="domain" description="HTH luxR-type" evidence="3">
    <location>
        <begin position="856"/>
        <end position="921"/>
    </location>
</feature>
<organism evidence="4">
    <name type="scientific">Streptomyces sp. NBC_01393</name>
    <dbReference type="NCBI Taxonomy" id="2903851"/>
    <lineage>
        <taxon>Bacteria</taxon>
        <taxon>Bacillati</taxon>
        <taxon>Actinomycetota</taxon>
        <taxon>Actinomycetes</taxon>
        <taxon>Kitasatosporales</taxon>
        <taxon>Streptomycetaceae</taxon>
        <taxon>Streptomyces</taxon>
    </lineage>
</organism>
<dbReference type="Pfam" id="PF13191">
    <property type="entry name" value="AAA_16"/>
    <property type="match status" value="1"/>
</dbReference>
<dbReference type="SMART" id="SM00421">
    <property type="entry name" value="HTH_LUXR"/>
    <property type="match status" value="1"/>
</dbReference>
<dbReference type="PANTHER" id="PTHR16305">
    <property type="entry name" value="TESTICULAR SOLUBLE ADENYLYL CYCLASE"/>
    <property type="match status" value="1"/>
</dbReference>
<dbReference type="GO" id="GO:0005737">
    <property type="term" value="C:cytoplasm"/>
    <property type="evidence" value="ECO:0007669"/>
    <property type="project" value="TreeGrafter"/>
</dbReference>
<gene>
    <name evidence="4" type="ORF">OG699_43830</name>
</gene>
<dbReference type="InterPro" id="IPR036388">
    <property type="entry name" value="WH-like_DNA-bd_sf"/>
</dbReference>
<protein>
    <submittedName>
        <fullName evidence="4">AAA family ATPase</fullName>
    </submittedName>
</protein>
<dbReference type="Gene3D" id="1.25.40.10">
    <property type="entry name" value="Tetratricopeptide repeat domain"/>
    <property type="match status" value="1"/>
</dbReference>
<dbReference type="PROSITE" id="PS00622">
    <property type="entry name" value="HTH_LUXR_1"/>
    <property type="match status" value="1"/>
</dbReference>
<dbReference type="PRINTS" id="PR00038">
    <property type="entry name" value="HTHLUXR"/>
</dbReference>
<dbReference type="GO" id="GO:0003677">
    <property type="term" value="F:DNA binding"/>
    <property type="evidence" value="ECO:0007669"/>
    <property type="project" value="InterPro"/>
</dbReference>
<dbReference type="InterPro" id="IPR027417">
    <property type="entry name" value="P-loop_NTPase"/>
</dbReference>
<evidence type="ECO:0000313" key="4">
    <source>
        <dbReference type="EMBL" id="WTZ14281.1"/>
    </source>
</evidence>
<dbReference type="SUPFAM" id="SSF48452">
    <property type="entry name" value="TPR-like"/>
    <property type="match status" value="1"/>
</dbReference>
<dbReference type="GO" id="GO:0004016">
    <property type="term" value="F:adenylate cyclase activity"/>
    <property type="evidence" value="ECO:0007669"/>
    <property type="project" value="TreeGrafter"/>
</dbReference>
<keyword evidence="1" id="KW-0547">Nucleotide-binding</keyword>
<dbReference type="PANTHER" id="PTHR16305:SF35">
    <property type="entry name" value="TRANSCRIPTIONAL ACTIVATOR DOMAIN"/>
    <property type="match status" value="1"/>
</dbReference>